<dbReference type="RefSeq" id="XP_013269774.1">
    <property type="nucleotide sequence ID" value="XM_013414320.1"/>
</dbReference>
<dbReference type="GO" id="GO:0005762">
    <property type="term" value="C:mitochondrial large ribosomal subunit"/>
    <property type="evidence" value="ECO:0007669"/>
    <property type="project" value="TreeGrafter"/>
</dbReference>
<dbReference type="HOGENOM" id="CLU_063281_0_1_1"/>
<evidence type="ECO:0000256" key="6">
    <source>
        <dbReference type="ARBA" id="ARBA00026009"/>
    </source>
</evidence>
<comment type="subunit">
    <text evidence="6">Component of the mitochondrial large ribosomal subunit. Mature mitochondrial ribosomes consist of a small (37S) and a large (54S) subunit. The 37S subunit contains at least 33 different proteins and 1 molecule of RNA (15S). The 54S subunit contains at least 45 different proteins and 1 molecule of RNA (21S).</text>
</comment>
<evidence type="ECO:0000256" key="9">
    <source>
        <dbReference type="SAM" id="MobiDB-lite"/>
    </source>
</evidence>
<dbReference type="VEuPathDB" id="FungiDB:Z518_08580"/>
<dbReference type="EMBL" id="KN847480">
    <property type="protein sequence ID" value="KIX02638.1"/>
    <property type="molecule type" value="Genomic_DNA"/>
</dbReference>
<keyword evidence="3" id="KW-0689">Ribosomal protein</keyword>
<dbReference type="GeneID" id="25296651"/>
<dbReference type="InterPro" id="IPR038340">
    <property type="entry name" value="MRP-L47_sf"/>
</dbReference>
<evidence type="ECO:0000256" key="5">
    <source>
        <dbReference type="ARBA" id="ARBA00023274"/>
    </source>
</evidence>
<dbReference type="PANTHER" id="PTHR21183:SF18">
    <property type="entry name" value="LARGE RIBOSOMAL SUBUNIT PROTEIN UL29M"/>
    <property type="match status" value="1"/>
</dbReference>
<dbReference type="InterPro" id="IPR010729">
    <property type="entry name" value="Ribosomal_uL29_mit"/>
</dbReference>
<proteinExistence type="inferred from homology"/>
<evidence type="ECO:0000256" key="2">
    <source>
        <dbReference type="ARBA" id="ARBA00009254"/>
    </source>
</evidence>
<sequence>MASLSRTFSHPSTTTVPVFLAPAFARPTTVAATASCSRTYASKPHSQRPIGDRNKQRGVSAIRRTGPRNMRGLWKYTLPVPVARDHRTTDPEYLDTKNHGLWGFFNEARQPMMPPDEESSHGRPWTYQELCAKSFEDLHALYWVCIKEQNRTLTREKERQRVRAGYGAAESEDRVETIRKTMYLIREVLADRQMSYEEAHVMIKQRPIRDILRSEEREEDDVLDFEDFPTVEGKPTSSQMAAAPVSPP</sequence>
<reference evidence="10 11" key="1">
    <citation type="submission" date="2015-01" db="EMBL/GenBank/DDBJ databases">
        <title>The Genome Sequence of Rhinocladiella mackenzie CBS 650.93.</title>
        <authorList>
            <consortium name="The Broad Institute Genomics Platform"/>
            <person name="Cuomo C."/>
            <person name="de Hoog S."/>
            <person name="Gorbushina A."/>
            <person name="Stielow B."/>
            <person name="Teixiera M."/>
            <person name="Abouelleil A."/>
            <person name="Chapman S.B."/>
            <person name="Priest M."/>
            <person name="Young S.K."/>
            <person name="Wortman J."/>
            <person name="Nusbaum C."/>
            <person name="Birren B."/>
        </authorList>
    </citation>
    <scope>NUCLEOTIDE SEQUENCE [LARGE SCALE GENOMIC DNA]</scope>
    <source>
        <strain evidence="10 11">CBS 650.93</strain>
    </source>
</reference>
<dbReference type="PANTHER" id="PTHR21183">
    <property type="entry name" value="RIBOSOMAL PROTEIN L47, MITOCHONDRIAL-RELATED"/>
    <property type="match status" value="1"/>
</dbReference>
<feature type="region of interest" description="Disordered" evidence="9">
    <location>
        <begin position="39"/>
        <end position="58"/>
    </location>
</feature>
<evidence type="ECO:0000313" key="10">
    <source>
        <dbReference type="EMBL" id="KIX02638.1"/>
    </source>
</evidence>
<comment type="subcellular location">
    <subcellularLocation>
        <location evidence="1">Mitochondrion</location>
    </subcellularLocation>
</comment>
<dbReference type="AlphaFoldDB" id="A0A0D2GWN1"/>
<dbReference type="STRING" id="1442369.A0A0D2GWN1"/>
<organism evidence="10 11">
    <name type="scientific">Rhinocladiella mackenziei CBS 650.93</name>
    <dbReference type="NCBI Taxonomy" id="1442369"/>
    <lineage>
        <taxon>Eukaryota</taxon>
        <taxon>Fungi</taxon>
        <taxon>Dikarya</taxon>
        <taxon>Ascomycota</taxon>
        <taxon>Pezizomycotina</taxon>
        <taxon>Eurotiomycetes</taxon>
        <taxon>Chaetothyriomycetidae</taxon>
        <taxon>Chaetothyriales</taxon>
        <taxon>Herpotrichiellaceae</taxon>
        <taxon>Rhinocladiella</taxon>
    </lineage>
</organism>
<protein>
    <recommendedName>
        <fullName evidence="7">Large ribosomal subunit protein uL29m</fullName>
    </recommendedName>
    <alternativeName>
        <fullName evidence="8">54S ribosomal protein L4, mitochondrial</fullName>
    </alternativeName>
</protein>
<comment type="similarity">
    <text evidence="2">Belongs to the universal ribosomal protein uL29 family.</text>
</comment>
<keyword evidence="5" id="KW-0687">Ribonucleoprotein</keyword>
<evidence type="ECO:0000256" key="1">
    <source>
        <dbReference type="ARBA" id="ARBA00004173"/>
    </source>
</evidence>
<evidence type="ECO:0000256" key="3">
    <source>
        <dbReference type="ARBA" id="ARBA00022980"/>
    </source>
</evidence>
<evidence type="ECO:0000256" key="8">
    <source>
        <dbReference type="ARBA" id="ARBA00035399"/>
    </source>
</evidence>
<dbReference type="Pfam" id="PF06984">
    <property type="entry name" value="MRP-L47"/>
    <property type="match status" value="1"/>
</dbReference>
<dbReference type="Proteomes" id="UP000053617">
    <property type="component" value="Unassembled WGS sequence"/>
</dbReference>
<gene>
    <name evidence="10" type="ORF">Z518_08580</name>
</gene>
<dbReference type="GO" id="GO:0003735">
    <property type="term" value="F:structural constituent of ribosome"/>
    <property type="evidence" value="ECO:0007669"/>
    <property type="project" value="InterPro"/>
</dbReference>
<evidence type="ECO:0000313" key="11">
    <source>
        <dbReference type="Proteomes" id="UP000053617"/>
    </source>
</evidence>
<feature type="compositionally biased region" description="Acidic residues" evidence="9">
    <location>
        <begin position="217"/>
        <end position="229"/>
    </location>
</feature>
<name>A0A0D2GWN1_9EURO</name>
<accession>A0A0D2GWN1</accession>
<keyword evidence="4" id="KW-0496">Mitochondrion</keyword>
<evidence type="ECO:0000256" key="7">
    <source>
        <dbReference type="ARBA" id="ARBA00035289"/>
    </source>
</evidence>
<dbReference type="GO" id="GO:0032543">
    <property type="term" value="P:mitochondrial translation"/>
    <property type="evidence" value="ECO:0007669"/>
    <property type="project" value="TreeGrafter"/>
</dbReference>
<feature type="region of interest" description="Disordered" evidence="9">
    <location>
        <begin position="215"/>
        <end position="248"/>
    </location>
</feature>
<dbReference type="OrthoDB" id="270763at2759"/>
<evidence type="ECO:0000256" key="4">
    <source>
        <dbReference type="ARBA" id="ARBA00023128"/>
    </source>
</evidence>
<keyword evidence="11" id="KW-1185">Reference proteome</keyword>
<dbReference type="Gene3D" id="6.10.330.20">
    <property type="match status" value="1"/>
</dbReference>